<dbReference type="GO" id="GO:0005634">
    <property type="term" value="C:nucleus"/>
    <property type="evidence" value="ECO:0007669"/>
    <property type="project" value="UniProtKB-SubCell"/>
</dbReference>
<sequence length="390" mass="44659">MQIVRDSSDFWKSPLARPLSTSQIDTTEKELLAYFKDVVVPILFMRQRLDKVSEAVLPLCFQYKQVRYPILGIAAAHRAGRDPGYFLDYMCYKDKAQKSAEMALRSQTEESMLSLLMMVYLEVLDGLSTNWGYYLENVFQRMNNNSENTLSSGMLAFIKQTFYYLDFVSSLSTCNPPFAARNKTNPHDQYVPESTPVRLGLCGELGSILGDISTLSSMRNLRSQHFILEDQFNSFAEFIELRLNRLTLPTESTPRPEGICEGEHLNFILTWKWAALMRLHQIQQGYDKKHPRVQECLANLLCSLRAIAEGSPLECGLVFPLIMAGAAASSTQNQDYIVHRVRCLKSQLGFGYVDQVDKLLQTIWEREEKTKKPVNWASVRYYEFSGIVMI</sequence>
<evidence type="ECO:0000256" key="2">
    <source>
        <dbReference type="ARBA" id="ARBA00023242"/>
    </source>
</evidence>
<dbReference type="OrthoDB" id="434972at2759"/>
<keyword evidence="4" id="KW-1185">Reference proteome</keyword>
<dbReference type="PANTHER" id="PTHR37534">
    <property type="entry name" value="TRANSCRIPTIONAL ACTIVATOR PROTEIN UGA3"/>
    <property type="match status" value="1"/>
</dbReference>
<evidence type="ECO:0000313" key="3">
    <source>
        <dbReference type="EMBL" id="KAA8904952.1"/>
    </source>
</evidence>
<accession>A0A642UV39</accession>
<gene>
    <name evidence="3" type="ORF">TRICI_005374</name>
</gene>
<dbReference type="VEuPathDB" id="FungiDB:TRICI_005374"/>
<comment type="subcellular location">
    <subcellularLocation>
        <location evidence="1">Nucleus</location>
    </subcellularLocation>
</comment>
<dbReference type="AlphaFoldDB" id="A0A642UV39"/>
<keyword evidence="2" id="KW-0539">Nucleus</keyword>
<comment type="caution">
    <text evidence="3">The sequence shown here is derived from an EMBL/GenBank/DDBJ whole genome shotgun (WGS) entry which is preliminary data.</text>
</comment>
<proteinExistence type="predicted"/>
<reference evidence="3" key="1">
    <citation type="journal article" date="2019" name="G3 (Bethesda)">
        <title>Genome Assemblies of Two Rare Opportunistic Yeast Pathogens: Diutina rugosa (syn. Candida rugosa) and Trichomonascus ciferrii (syn. Candida ciferrii).</title>
        <authorList>
            <person name="Mixao V."/>
            <person name="Saus E."/>
            <person name="Hansen A.P."/>
            <person name="Lass-Florl C."/>
            <person name="Gabaldon T."/>
        </authorList>
    </citation>
    <scope>NUCLEOTIDE SEQUENCE</scope>
    <source>
        <strain evidence="3">CBS 4856</strain>
    </source>
</reference>
<dbReference type="PANTHER" id="PTHR37534:SF46">
    <property type="entry name" value="ZN(II)2CYS6 TRANSCRIPTION FACTOR (EUROFUNG)"/>
    <property type="match status" value="1"/>
</dbReference>
<name>A0A642UV39_9ASCO</name>
<evidence type="ECO:0000313" key="4">
    <source>
        <dbReference type="Proteomes" id="UP000761534"/>
    </source>
</evidence>
<dbReference type="InterPro" id="IPR021858">
    <property type="entry name" value="Fun_TF"/>
</dbReference>
<evidence type="ECO:0000256" key="1">
    <source>
        <dbReference type="ARBA" id="ARBA00004123"/>
    </source>
</evidence>
<organism evidence="3 4">
    <name type="scientific">Trichomonascus ciferrii</name>
    <dbReference type="NCBI Taxonomy" id="44093"/>
    <lineage>
        <taxon>Eukaryota</taxon>
        <taxon>Fungi</taxon>
        <taxon>Dikarya</taxon>
        <taxon>Ascomycota</taxon>
        <taxon>Saccharomycotina</taxon>
        <taxon>Dipodascomycetes</taxon>
        <taxon>Dipodascales</taxon>
        <taxon>Trichomonascaceae</taxon>
        <taxon>Trichomonascus</taxon>
        <taxon>Trichomonascus ciferrii complex</taxon>
    </lineage>
</organism>
<protein>
    <submittedName>
        <fullName evidence="3">Uncharacterized protein</fullName>
    </submittedName>
</protein>
<dbReference type="EMBL" id="SWFS01000421">
    <property type="protein sequence ID" value="KAA8904952.1"/>
    <property type="molecule type" value="Genomic_DNA"/>
</dbReference>
<dbReference type="Pfam" id="PF11951">
    <property type="entry name" value="Fungal_trans_2"/>
    <property type="match status" value="1"/>
</dbReference>
<dbReference type="Proteomes" id="UP000761534">
    <property type="component" value="Unassembled WGS sequence"/>
</dbReference>